<dbReference type="PANTHER" id="PTHR35539">
    <property type="entry name" value="CDNA SEQUENCE BC048562"/>
    <property type="match status" value="1"/>
</dbReference>
<accession>A0A815E0J1</accession>
<evidence type="ECO:0000313" key="7">
    <source>
        <dbReference type="Proteomes" id="UP000663832"/>
    </source>
</evidence>
<feature type="domain" description="Domain of unknown function with conserved HDNR motif" evidence="2">
    <location>
        <begin position="22"/>
        <end position="219"/>
    </location>
</feature>
<feature type="compositionally biased region" description="Polar residues" evidence="1">
    <location>
        <begin position="138"/>
        <end position="151"/>
    </location>
</feature>
<comment type="caution">
    <text evidence="4">The sequence shown here is derived from an EMBL/GenBank/DDBJ whole genome shotgun (WGS) entry which is preliminary data.</text>
</comment>
<evidence type="ECO:0000313" key="4">
    <source>
        <dbReference type="EMBL" id="CAF1304779.1"/>
    </source>
</evidence>
<keyword evidence="7" id="KW-1185">Reference proteome</keyword>
<dbReference type="PANTHER" id="PTHR35539:SF1">
    <property type="entry name" value="CDNA SEQUENCE BC048562"/>
    <property type="match status" value="1"/>
</dbReference>
<dbReference type="OrthoDB" id="10045229at2759"/>
<sequence length="347" mass="39922">MNQVQVRQVPLTTSSDKQRIVGTWFPTSYYGNFRAKSRADLADYFRQLAQPAPPKKFIDRQTAEANTHIFSQHDNRFKFECDPLVRNTQSGFGKRKAQSNARGEFNPQLISWMPKTSDRKTPVDDVKTTSYDDDYNRESTPSRILSEFQSNENDKEQNARPSSPTSVYSFSYQHGQPNYERSKQIRQETYQRFLSTHAQLSKQKSNGRSGSVASCMVWNNITNNDNKPSIPKENIIDTVVPIKLERHSLIDNNNNNNITSRQRVQSAGPRVIFQTPSELLQKPVQSQPMQIFKATIISKERPHTVTTTSREHYKGASFGPKITIPRPATPYEQTYTNRMQNLISKYM</sequence>
<dbReference type="EMBL" id="CAJNOI010000549">
    <property type="protein sequence ID" value="CAF1304779.1"/>
    <property type="molecule type" value="Genomic_DNA"/>
</dbReference>
<dbReference type="EMBL" id="CAJNOI010000531">
    <property type="protein sequence ID" value="CAF1301191.1"/>
    <property type="molecule type" value="Genomic_DNA"/>
</dbReference>
<dbReference type="EMBL" id="CAJNOM010000640">
    <property type="protein sequence ID" value="CAF1529782.1"/>
    <property type="molecule type" value="Genomic_DNA"/>
</dbReference>
<protein>
    <recommendedName>
        <fullName evidence="2">Domain of unknown function with conserved HDNR motif domain-containing protein</fullName>
    </recommendedName>
</protein>
<gene>
    <name evidence="3" type="ORF">BJG266_LOCUS32292</name>
    <name evidence="4" type="ORF">BJG266_LOCUS32481</name>
    <name evidence="5" type="ORF">QVE165_LOCUS45427</name>
    <name evidence="6" type="ORF">QVE165_LOCUS45431</name>
</gene>
<dbReference type="InterPro" id="IPR029369">
    <property type="entry name" value="HDNR"/>
</dbReference>
<evidence type="ECO:0000313" key="5">
    <source>
        <dbReference type="EMBL" id="CAF1529729.1"/>
    </source>
</evidence>
<proteinExistence type="predicted"/>
<feature type="compositionally biased region" description="Polar residues" evidence="1">
    <location>
        <begin position="159"/>
        <end position="176"/>
    </location>
</feature>
<dbReference type="Pfam" id="PF15115">
    <property type="entry name" value="HDNR"/>
    <property type="match status" value="1"/>
</dbReference>
<feature type="region of interest" description="Disordered" evidence="1">
    <location>
        <begin position="89"/>
        <end position="177"/>
    </location>
</feature>
<organism evidence="4 8">
    <name type="scientific">Adineta steineri</name>
    <dbReference type="NCBI Taxonomy" id="433720"/>
    <lineage>
        <taxon>Eukaryota</taxon>
        <taxon>Metazoa</taxon>
        <taxon>Spiralia</taxon>
        <taxon>Gnathifera</taxon>
        <taxon>Rotifera</taxon>
        <taxon>Eurotatoria</taxon>
        <taxon>Bdelloidea</taxon>
        <taxon>Adinetida</taxon>
        <taxon>Adinetidae</taxon>
        <taxon>Adineta</taxon>
    </lineage>
</organism>
<evidence type="ECO:0000313" key="3">
    <source>
        <dbReference type="EMBL" id="CAF1301191.1"/>
    </source>
</evidence>
<dbReference type="Proteomes" id="UP000663877">
    <property type="component" value="Unassembled WGS sequence"/>
</dbReference>
<dbReference type="Proteomes" id="UP000663832">
    <property type="component" value="Unassembled WGS sequence"/>
</dbReference>
<evidence type="ECO:0000256" key="1">
    <source>
        <dbReference type="SAM" id="MobiDB-lite"/>
    </source>
</evidence>
<feature type="compositionally biased region" description="Basic and acidic residues" evidence="1">
    <location>
        <begin position="116"/>
        <end position="127"/>
    </location>
</feature>
<dbReference type="AlphaFoldDB" id="A0A815E0J1"/>
<evidence type="ECO:0000313" key="6">
    <source>
        <dbReference type="EMBL" id="CAF1529782.1"/>
    </source>
</evidence>
<reference evidence="4" key="1">
    <citation type="submission" date="2021-02" db="EMBL/GenBank/DDBJ databases">
        <authorList>
            <person name="Nowell W R."/>
        </authorList>
    </citation>
    <scope>NUCLEOTIDE SEQUENCE</scope>
</reference>
<dbReference type="EMBL" id="CAJNOM010000640">
    <property type="protein sequence ID" value="CAF1529729.1"/>
    <property type="molecule type" value="Genomic_DNA"/>
</dbReference>
<name>A0A815E0J1_9BILA</name>
<evidence type="ECO:0000313" key="8">
    <source>
        <dbReference type="Proteomes" id="UP000663877"/>
    </source>
</evidence>
<evidence type="ECO:0000259" key="2">
    <source>
        <dbReference type="Pfam" id="PF15115"/>
    </source>
</evidence>